<sequence length="157" mass="17271">MPDPDDDSPLALYKAHLKFHTSVNRLYQEGARRWLGFCHQLVADGIAESDAEVEALLHTENWQKLSTLPAEAFWRQVQQRFDDARAAARIAITAQTAFAAGLQDAAQAWQRETVDALGRLAAAHPLGTAWRGLIERREPPGPVRAAAPVPARATQGE</sequence>
<dbReference type="OrthoDB" id="8266045at2"/>
<dbReference type="EMBL" id="VLTJ01000029">
    <property type="protein sequence ID" value="TSH92807.1"/>
    <property type="molecule type" value="Genomic_DNA"/>
</dbReference>
<gene>
    <name evidence="3" type="ORF">FOZ76_15505</name>
</gene>
<proteinExistence type="predicted"/>
<dbReference type="Proteomes" id="UP000318405">
    <property type="component" value="Unassembled WGS sequence"/>
</dbReference>
<feature type="region of interest" description="Disordered" evidence="1">
    <location>
        <begin position="137"/>
        <end position="157"/>
    </location>
</feature>
<name>A0A556AIV1_9BURK</name>
<dbReference type="InterPro" id="IPR018968">
    <property type="entry name" value="Phasin"/>
</dbReference>
<evidence type="ECO:0000313" key="4">
    <source>
        <dbReference type="Proteomes" id="UP000318405"/>
    </source>
</evidence>
<dbReference type="AlphaFoldDB" id="A0A556AIV1"/>
<dbReference type="Pfam" id="PF09361">
    <property type="entry name" value="Phasin_2"/>
    <property type="match status" value="1"/>
</dbReference>
<accession>A0A556AIV1</accession>
<protein>
    <submittedName>
        <fullName evidence="3">Phasin family protein</fullName>
    </submittedName>
</protein>
<dbReference type="RefSeq" id="WP_143949173.1">
    <property type="nucleotide sequence ID" value="NZ_BAABMB010000001.1"/>
</dbReference>
<comment type="caution">
    <text evidence="3">The sequence shown here is derived from an EMBL/GenBank/DDBJ whole genome shotgun (WGS) entry which is preliminary data.</text>
</comment>
<feature type="compositionally biased region" description="Low complexity" evidence="1">
    <location>
        <begin position="143"/>
        <end position="157"/>
    </location>
</feature>
<evidence type="ECO:0000256" key="1">
    <source>
        <dbReference type="SAM" id="MobiDB-lite"/>
    </source>
</evidence>
<reference evidence="3 4" key="1">
    <citation type="submission" date="2019-07" db="EMBL/GenBank/DDBJ databases">
        <title>Qingshengfaniella alkalisoli gen. nov., sp. nov., isolated from saline soil.</title>
        <authorList>
            <person name="Xu L."/>
            <person name="Huang X.-X."/>
            <person name="Sun J.-Q."/>
        </authorList>
    </citation>
    <scope>NUCLEOTIDE SEQUENCE [LARGE SCALE GENOMIC DNA]</scope>
    <source>
        <strain evidence="3 4">DSM 27279</strain>
    </source>
</reference>
<organism evidence="3 4">
    <name type="scientific">Verticiella sediminum</name>
    <dbReference type="NCBI Taxonomy" id="1247510"/>
    <lineage>
        <taxon>Bacteria</taxon>
        <taxon>Pseudomonadati</taxon>
        <taxon>Pseudomonadota</taxon>
        <taxon>Betaproteobacteria</taxon>
        <taxon>Burkholderiales</taxon>
        <taxon>Alcaligenaceae</taxon>
        <taxon>Verticiella</taxon>
    </lineage>
</organism>
<evidence type="ECO:0000313" key="3">
    <source>
        <dbReference type="EMBL" id="TSH92807.1"/>
    </source>
</evidence>
<keyword evidence="4" id="KW-1185">Reference proteome</keyword>
<feature type="domain" description="Phasin" evidence="2">
    <location>
        <begin position="12"/>
        <end position="103"/>
    </location>
</feature>
<evidence type="ECO:0000259" key="2">
    <source>
        <dbReference type="Pfam" id="PF09361"/>
    </source>
</evidence>